<evidence type="ECO:0000259" key="12">
    <source>
        <dbReference type="SMART" id="SM00382"/>
    </source>
</evidence>
<dbReference type="GO" id="GO:0003688">
    <property type="term" value="F:DNA replication origin binding"/>
    <property type="evidence" value="ECO:0007669"/>
    <property type="project" value="UniProtKB-UniRule"/>
</dbReference>
<evidence type="ECO:0000256" key="10">
    <source>
        <dbReference type="RuleBase" id="RU000577"/>
    </source>
</evidence>
<dbReference type="GO" id="GO:0006275">
    <property type="term" value="P:regulation of DNA replication"/>
    <property type="evidence" value="ECO:0007669"/>
    <property type="project" value="UniProtKB-UniRule"/>
</dbReference>
<dbReference type="SMART" id="SM00382">
    <property type="entry name" value="AAA"/>
    <property type="match status" value="1"/>
</dbReference>
<feature type="binding site" evidence="8">
    <location>
        <position position="154"/>
    </location>
    <ligand>
        <name>ATP</name>
        <dbReference type="ChEBI" id="CHEBI:30616"/>
    </ligand>
</feature>
<dbReference type="PANTHER" id="PTHR30050">
    <property type="entry name" value="CHROMOSOMAL REPLICATION INITIATOR PROTEIN DNAA"/>
    <property type="match status" value="1"/>
</dbReference>
<dbReference type="GO" id="GO:0008289">
    <property type="term" value="F:lipid binding"/>
    <property type="evidence" value="ECO:0007669"/>
    <property type="project" value="UniProtKB-KW"/>
</dbReference>
<evidence type="ECO:0000256" key="9">
    <source>
        <dbReference type="NCBIfam" id="TIGR00362"/>
    </source>
</evidence>
<keyword evidence="4 8" id="KW-0547">Nucleotide-binding</keyword>
<dbReference type="InterPro" id="IPR020591">
    <property type="entry name" value="Chromosome_initiator_DnaA-like"/>
</dbReference>
<proteinExistence type="inferred from homology"/>
<evidence type="ECO:0000256" key="4">
    <source>
        <dbReference type="ARBA" id="ARBA00022741"/>
    </source>
</evidence>
<evidence type="ECO:0000313" key="15">
    <source>
        <dbReference type="EMBL" id="HGU41532.1"/>
    </source>
</evidence>
<evidence type="ECO:0000256" key="5">
    <source>
        <dbReference type="ARBA" id="ARBA00022840"/>
    </source>
</evidence>
<evidence type="ECO:0000256" key="3">
    <source>
        <dbReference type="ARBA" id="ARBA00022705"/>
    </source>
</evidence>
<evidence type="ECO:0000256" key="6">
    <source>
        <dbReference type="ARBA" id="ARBA00023121"/>
    </source>
</evidence>
<dbReference type="Gene3D" id="1.10.1750.10">
    <property type="match status" value="1"/>
</dbReference>
<evidence type="ECO:0000256" key="2">
    <source>
        <dbReference type="ARBA" id="ARBA00022490"/>
    </source>
</evidence>
<dbReference type="GO" id="GO:0005886">
    <property type="term" value="C:plasma membrane"/>
    <property type="evidence" value="ECO:0007669"/>
    <property type="project" value="TreeGrafter"/>
</dbReference>
<dbReference type="GO" id="GO:0005737">
    <property type="term" value="C:cytoplasm"/>
    <property type="evidence" value="ECO:0007669"/>
    <property type="project" value="UniProtKB-SubCell"/>
</dbReference>
<evidence type="ECO:0000256" key="1">
    <source>
        <dbReference type="ARBA" id="ARBA00006583"/>
    </source>
</evidence>
<keyword evidence="6 8" id="KW-0446">Lipid-binding</keyword>
<dbReference type="Pfam" id="PF11638">
    <property type="entry name" value="DnaA_N"/>
    <property type="match status" value="1"/>
</dbReference>
<keyword evidence="3 8" id="KW-0235">DNA replication</keyword>
<dbReference type="Gene3D" id="3.40.50.300">
    <property type="entry name" value="P-loop containing nucleotide triphosphate hydrolases"/>
    <property type="match status" value="1"/>
</dbReference>
<dbReference type="SUPFAM" id="SSF52540">
    <property type="entry name" value="P-loop containing nucleoside triphosphate hydrolases"/>
    <property type="match status" value="1"/>
</dbReference>
<keyword evidence="7 8" id="KW-0238">DNA-binding</keyword>
<comment type="domain">
    <text evidence="8">Domain I is involved in oligomerization and binding regulators, domain II is flexibile and of varying length in different bacteria, domain III forms the AAA+ region, while domain IV binds dsDNA.</text>
</comment>
<feature type="binding site" evidence="8">
    <location>
        <position position="151"/>
    </location>
    <ligand>
        <name>ATP</name>
        <dbReference type="ChEBI" id="CHEBI:30616"/>
    </ligand>
</feature>
<dbReference type="FunFam" id="3.40.50.300:FF:000668">
    <property type="entry name" value="Chromosomal replication initiator protein DnaA"/>
    <property type="match status" value="1"/>
</dbReference>
<keyword evidence="2 8" id="KW-0963">Cytoplasm</keyword>
<dbReference type="Gene3D" id="1.10.8.60">
    <property type="match status" value="1"/>
</dbReference>
<comment type="caution">
    <text evidence="8">Lacks conserved residue(s) required for the propagation of feature annotation.</text>
</comment>
<comment type="function">
    <text evidence="8 10">Plays an essential role in the initiation and regulation of chromosomal replication. ATP-DnaA binds to the origin of replication (oriC) to initiate formation of the DNA replication initiation complex once per cell cycle. Binds the DnaA box (a 9 base pair repeat at the origin) and separates the double-stranded (ds)DNA. Forms a right-handed helical filament on oriC DNA; dsDNA binds to the exterior of the filament while single-stranded (ss)DNA is stabiized in the filament's interior. The ATP-DnaA-oriC complex binds and stabilizes one strand of the AT-rich DNA unwinding element (DUE), permitting loading of DNA polymerase. After initiation quickly degrades to an ADP-DnaA complex that is not apt for DNA replication. Binds acidic phospholipids.</text>
</comment>
<keyword evidence="5 8" id="KW-0067">ATP-binding</keyword>
<dbReference type="InterPro" id="IPR027417">
    <property type="entry name" value="P-loop_NTPase"/>
</dbReference>
<dbReference type="PANTHER" id="PTHR30050:SF2">
    <property type="entry name" value="CHROMOSOMAL REPLICATION INITIATOR PROTEIN DNAA"/>
    <property type="match status" value="1"/>
</dbReference>
<comment type="subunit">
    <text evidence="8">Oligomerizes as a right-handed, spiral filament on DNA at oriC.</text>
</comment>
<dbReference type="GO" id="GO:0006270">
    <property type="term" value="P:DNA replication initiation"/>
    <property type="evidence" value="ECO:0007669"/>
    <property type="project" value="UniProtKB-UniRule"/>
</dbReference>
<feature type="region of interest" description="Domain IV, binds dsDNA" evidence="8">
    <location>
        <begin position="325"/>
        <end position="449"/>
    </location>
</feature>
<organism evidence="15">
    <name type="scientific">Fervidobacterium pennivorans</name>
    <dbReference type="NCBI Taxonomy" id="93466"/>
    <lineage>
        <taxon>Bacteria</taxon>
        <taxon>Thermotogati</taxon>
        <taxon>Thermotogota</taxon>
        <taxon>Thermotogae</taxon>
        <taxon>Thermotogales</taxon>
        <taxon>Fervidobacteriaceae</taxon>
        <taxon>Fervidobacterium</taxon>
    </lineage>
</organism>
<dbReference type="InterPro" id="IPR013159">
    <property type="entry name" value="DnaA_C"/>
</dbReference>
<feature type="domain" description="AAA+ ATPase" evidence="12">
    <location>
        <begin position="140"/>
        <end position="272"/>
    </location>
</feature>
<reference evidence="15" key="1">
    <citation type="journal article" date="2020" name="mSystems">
        <title>Genome- and Community-Level Interaction Insights into Carbon Utilization and Element Cycling Functions of Hydrothermarchaeota in Hydrothermal Sediment.</title>
        <authorList>
            <person name="Zhou Z."/>
            <person name="Liu Y."/>
            <person name="Xu W."/>
            <person name="Pan J."/>
            <person name="Luo Z.H."/>
            <person name="Li M."/>
        </authorList>
    </citation>
    <scope>NUCLEOTIDE SEQUENCE [LARGE SCALE GENOMIC DNA]</scope>
    <source>
        <strain evidence="15">SpSt-604</strain>
        <strain evidence="14">SpSt-640</strain>
    </source>
</reference>
<evidence type="ECO:0000256" key="7">
    <source>
        <dbReference type="ARBA" id="ARBA00023125"/>
    </source>
</evidence>
<comment type="similarity">
    <text evidence="1 8 11">Belongs to the DnaA family.</text>
</comment>
<dbReference type="Pfam" id="PF00308">
    <property type="entry name" value="Bac_DnaA"/>
    <property type="match status" value="1"/>
</dbReference>
<sequence length="449" mass="51714">MDNVEIKEKILSTLKEKVSRQQWEHWFIDFYVKRVEGTHVVFEVGNLFLKGYIEKKFDKVIRKTISEVVGQGATYEIVYAQVVNPENFEDEVPDNVALVRKKPVLITPLNPKYRFDNFVVDEFNQFVYNLLLEAAKKPGTYNPIFIYSEAGMGKTHLVQAYGNYLLSQNPDLRFAYLTSESFMNELITKLKSGNMEEFRERYRRKIDVLVIDDIQFLAGKKGVQIELFHTFNALYEAGKQIIVCSDRSPKELKDFQDRVVSRFQMGVVAQIKTPSQEAMYKIAKKVVDDERADIDDDVLRYVATHIKGSIRILKGAIIKLIAYKSMYGELDISVVKSILRDVLTEDVNTSSNGDIIEIIAKMFKTTKNDILSGSRDRNTSLARQVCMYFMVKKYGLSTRKVGEIFNKTHPSVINSVKVVEEKMKNEKDFELLLKTVEKELQKSVGKAYS</sequence>
<evidence type="ECO:0000313" key="14">
    <source>
        <dbReference type="EMBL" id="HGQ76994.1"/>
    </source>
</evidence>
<dbReference type="InterPro" id="IPR010921">
    <property type="entry name" value="Trp_repressor/repl_initiator"/>
</dbReference>
<dbReference type="InterPro" id="IPR001957">
    <property type="entry name" value="Chromosome_initiator_DnaA"/>
</dbReference>
<dbReference type="HAMAP" id="MF_00377">
    <property type="entry name" value="DnaA_bact"/>
    <property type="match status" value="1"/>
</dbReference>
<dbReference type="EMBL" id="DSZT01000039">
    <property type="protein sequence ID" value="HGU41532.1"/>
    <property type="molecule type" value="Genomic_DNA"/>
</dbReference>
<dbReference type="InterPro" id="IPR038454">
    <property type="entry name" value="DnaA_N_sf"/>
</dbReference>
<name>A0A7C4W5B1_FERPE</name>
<gene>
    <name evidence="8 15" type="primary">dnaA</name>
    <name evidence="15" type="ORF">ENT72_01200</name>
    <name evidence="14" type="ORF">ENU12_03570</name>
</gene>
<feature type="binding site" evidence="8">
    <location>
        <position position="153"/>
    </location>
    <ligand>
        <name>ATP</name>
        <dbReference type="ChEBI" id="CHEBI:30616"/>
    </ligand>
</feature>
<accession>A0A7C4W5B1</accession>
<dbReference type="Gene3D" id="3.30.300.180">
    <property type="match status" value="1"/>
</dbReference>
<feature type="region of interest" description="Domain III, AAA+ region" evidence="8">
    <location>
        <begin position="108"/>
        <end position="324"/>
    </location>
</feature>
<dbReference type="SUPFAM" id="SSF48295">
    <property type="entry name" value="TrpR-like"/>
    <property type="match status" value="1"/>
</dbReference>
<comment type="subcellular location">
    <subcellularLocation>
        <location evidence="8">Cytoplasm</location>
    </subcellularLocation>
</comment>
<dbReference type="CDD" id="cd06571">
    <property type="entry name" value="Bac_DnaA_C"/>
    <property type="match status" value="1"/>
</dbReference>
<feature type="region of interest" description="Domain I, interacts with DnaA modulators" evidence="8">
    <location>
        <begin position="1"/>
        <end position="91"/>
    </location>
</feature>
<dbReference type="InterPro" id="IPR024633">
    <property type="entry name" value="DnaA_N_dom"/>
</dbReference>
<dbReference type="NCBIfam" id="TIGR00362">
    <property type="entry name" value="DnaA"/>
    <property type="match status" value="1"/>
</dbReference>
<dbReference type="CDD" id="cd00009">
    <property type="entry name" value="AAA"/>
    <property type="match status" value="1"/>
</dbReference>
<dbReference type="InterPro" id="IPR003593">
    <property type="entry name" value="AAA+_ATPase"/>
</dbReference>
<comment type="caution">
    <text evidence="15">The sequence shown here is derived from an EMBL/GenBank/DDBJ whole genome shotgun (WGS) entry which is preliminary data.</text>
</comment>
<evidence type="ECO:0000259" key="13">
    <source>
        <dbReference type="SMART" id="SM00760"/>
    </source>
</evidence>
<feature type="domain" description="Chromosomal replication initiator DnaA C-terminal" evidence="13">
    <location>
        <begin position="351"/>
        <end position="419"/>
    </location>
</feature>
<dbReference type="NCBIfam" id="NF001154">
    <property type="entry name" value="PRK00149.3-3"/>
    <property type="match status" value="1"/>
</dbReference>
<dbReference type="SMART" id="SM00760">
    <property type="entry name" value="Bac_DnaA_C"/>
    <property type="match status" value="1"/>
</dbReference>
<feature type="binding site" evidence="8">
    <location>
        <position position="155"/>
    </location>
    <ligand>
        <name>ATP</name>
        <dbReference type="ChEBI" id="CHEBI:30616"/>
    </ligand>
</feature>
<dbReference type="EMBL" id="DTBH01000080">
    <property type="protein sequence ID" value="HGQ76994.1"/>
    <property type="molecule type" value="Genomic_DNA"/>
</dbReference>
<dbReference type="Pfam" id="PF08299">
    <property type="entry name" value="Bac_DnaA_C"/>
    <property type="match status" value="1"/>
</dbReference>
<dbReference type="InterPro" id="IPR013317">
    <property type="entry name" value="DnaA_dom"/>
</dbReference>
<evidence type="ECO:0000256" key="11">
    <source>
        <dbReference type="RuleBase" id="RU004227"/>
    </source>
</evidence>
<evidence type="ECO:0000256" key="8">
    <source>
        <dbReference type="HAMAP-Rule" id="MF_00377"/>
    </source>
</evidence>
<dbReference type="PRINTS" id="PR00051">
    <property type="entry name" value="DNAA"/>
</dbReference>
<protein>
    <recommendedName>
        <fullName evidence="8 9">Chromosomal replication initiator protein DnaA</fullName>
    </recommendedName>
</protein>
<dbReference type="AlphaFoldDB" id="A0A7C4W5B1"/>
<dbReference type="GO" id="GO:0005524">
    <property type="term" value="F:ATP binding"/>
    <property type="evidence" value="ECO:0007669"/>
    <property type="project" value="UniProtKB-UniRule"/>
</dbReference>